<evidence type="ECO:0000259" key="3">
    <source>
        <dbReference type="Pfam" id="PF20182"/>
    </source>
</evidence>
<feature type="transmembrane region" description="Helical" evidence="2">
    <location>
        <begin position="215"/>
        <end position="240"/>
    </location>
</feature>
<feature type="transmembrane region" description="Helical" evidence="2">
    <location>
        <begin position="140"/>
        <end position="159"/>
    </location>
</feature>
<name>A0ABT3VGY4_9ACTN</name>
<evidence type="ECO:0000313" key="4">
    <source>
        <dbReference type="EMBL" id="MCX4238821.1"/>
    </source>
</evidence>
<dbReference type="InterPro" id="IPR046675">
    <property type="entry name" value="DUF6545"/>
</dbReference>
<keyword evidence="5" id="KW-1185">Reference proteome</keyword>
<dbReference type="NCBIfam" id="NF042915">
    <property type="entry name" value="MAB_1171c_fam"/>
    <property type="match status" value="1"/>
</dbReference>
<accession>A0ABT3VGY4</accession>
<feature type="transmembrane region" description="Helical" evidence="2">
    <location>
        <begin position="66"/>
        <end position="87"/>
    </location>
</feature>
<comment type="caution">
    <text evidence="4">The sequence shown here is derived from an EMBL/GenBank/DDBJ whole genome shotgun (WGS) entry which is preliminary data.</text>
</comment>
<keyword evidence="2" id="KW-0472">Membrane</keyword>
<reference evidence="4" key="1">
    <citation type="journal article" date="2022" name="bioRxiv">
        <title>Discovery and biosynthetic assessment of Streptomyces ortus sp nov. isolated from a deep-sea sponge.</title>
        <authorList>
            <person name="Williams S.E."/>
        </authorList>
    </citation>
    <scope>NUCLEOTIDE SEQUENCE</scope>
    <source>
        <strain evidence="4">A15ISP2-DRY2</strain>
    </source>
</reference>
<feature type="transmembrane region" description="Helical" evidence="2">
    <location>
        <begin position="99"/>
        <end position="120"/>
    </location>
</feature>
<keyword evidence="2" id="KW-0812">Transmembrane</keyword>
<feature type="transmembrane region" description="Helical" evidence="2">
    <location>
        <begin position="6"/>
        <end position="25"/>
    </location>
</feature>
<dbReference type="Proteomes" id="UP001165590">
    <property type="component" value="Unassembled WGS sequence"/>
</dbReference>
<protein>
    <recommendedName>
        <fullName evidence="3">DUF6545 domain-containing protein</fullName>
    </recommendedName>
</protein>
<dbReference type="RefSeq" id="WP_267031080.1">
    <property type="nucleotide sequence ID" value="NZ_JAIFZO010000002.1"/>
</dbReference>
<evidence type="ECO:0000313" key="5">
    <source>
        <dbReference type="Proteomes" id="UP001165590"/>
    </source>
</evidence>
<evidence type="ECO:0000256" key="1">
    <source>
        <dbReference type="SAM" id="MobiDB-lite"/>
    </source>
</evidence>
<sequence length="410" mass="44577">MHIKIFICTYIDVMVCLCAAIRMIHVRRAPGDLPLKAIARCTVCIALALVLFHPNVYAWLLTATRGVNVLVTSVVCMTAAFWLLRFFHLSAAGPEEDRSQTASVLCLLLFASAATAVWAASPEALRAAPPEWLNRNDGSAAAFVLVVSGYVGGVAAMVMRWSLVYSVVTIRRNLRMALRILSVALVAELCACVFKVLSLAAQFAFGVDSEVLNGVWYVTTLFGVWTLVAGVTHPVTVEVAGRIASVFARRAVFRELGPLWRALHDAFPELALPRGSEWWWTRVSCVRPWRARAYYRRVIEIRDGLVRLTPYCALGVERAARAAGEAKGLTGRELDLHAGAAVVAAALVRRAREAPVDERCAVPDGGGHDLDSDARWLVGLSRALTTIEASGNVPADRTDPYAEPAGSVRD</sequence>
<organism evidence="4 5">
    <name type="scientific">Streptomyces ortus</name>
    <dbReference type="NCBI Taxonomy" id="2867268"/>
    <lineage>
        <taxon>Bacteria</taxon>
        <taxon>Bacillati</taxon>
        <taxon>Actinomycetota</taxon>
        <taxon>Actinomycetes</taxon>
        <taxon>Kitasatosporales</taxon>
        <taxon>Streptomycetaceae</taxon>
        <taxon>Streptomyces</taxon>
    </lineage>
</organism>
<keyword evidence="2" id="KW-1133">Transmembrane helix</keyword>
<gene>
    <name evidence="4" type="ORF">K3769_39835</name>
</gene>
<feature type="region of interest" description="Disordered" evidence="1">
    <location>
        <begin position="391"/>
        <end position="410"/>
    </location>
</feature>
<dbReference type="Pfam" id="PF20182">
    <property type="entry name" value="DUF6545"/>
    <property type="match status" value="1"/>
</dbReference>
<dbReference type="EMBL" id="JAIFZO010000002">
    <property type="protein sequence ID" value="MCX4238821.1"/>
    <property type="molecule type" value="Genomic_DNA"/>
</dbReference>
<feature type="domain" description="DUF6545" evidence="3">
    <location>
        <begin position="250"/>
        <end position="385"/>
    </location>
</feature>
<proteinExistence type="predicted"/>
<dbReference type="InterPro" id="IPR050039">
    <property type="entry name" value="MAB_1171c-like"/>
</dbReference>
<feature type="transmembrane region" description="Helical" evidence="2">
    <location>
        <begin position="37"/>
        <end position="60"/>
    </location>
</feature>
<evidence type="ECO:0000256" key="2">
    <source>
        <dbReference type="SAM" id="Phobius"/>
    </source>
</evidence>
<feature type="transmembrane region" description="Helical" evidence="2">
    <location>
        <begin position="180"/>
        <end position="203"/>
    </location>
</feature>